<comment type="similarity">
    <text evidence="1 4">Belongs to the peptidase A1 family.</text>
</comment>
<dbReference type="PROSITE" id="PS51767">
    <property type="entry name" value="PEPTIDASE_A1"/>
    <property type="match status" value="1"/>
</dbReference>
<dbReference type="GO" id="GO:0004190">
    <property type="term" value="F:aspartic-type endopeptidase activity"/>
    <property type="evidence" value="ECO:0007669"/>
    <property type="project" value="UniProtKB-KW"/>
</dbReference>
<accession>A0A1A6A674</accession>
<evidence type="ECO:0000256" key="4">
    <source>
        <dbReference type="RuleBase" id="RU000454"/>
    </source>
</evidence>
<proteinExistence type="inferred from homology"/>
<dbReference type="Pfam" id="PF00026">
    <property type="entry name" value="Asp"/>
    <property type="match status" value="2"/>
</dbReference>
<dbReference type="Gene3D" id="2.40.70.10">
    <property type="entry name" value="Acid Proteases"/>
    <property type="match status" value="2"/>
</dbReference>
<dbReference type="PANTHER" id="PTHR47966:SF47">
    <property type="entry name" value="ENDOPEPTIDASE, PUTATIVE (AFU_ORTHOLOGUE AFUA_3G01220)-RELATED"/>
    <property type="match status" value="1"/>
</dbReference>
<keyword evidence="4" id="KW-0645">Protease</keyword>
<dbReference type="PANTHER" id="PTHR47966">
    <property type="entry name" value="BETA-SITE APP-CLEAVING ENZYME, ISOFORM A-RELATED"/>
    <property type="match status" value="1"/>
</dbReference>
<feature type="chain" id="PRO_5008342148" description="Peptidase A1 domain-containing protein" evidence="5">
    <location>
        <begin position="18"/>
        <end position="476"/>
    </location>
</feature>
<reference evidence="8" key="2">
    <citation type="submission" date="2013-07" db="EMBL/GenBank/DDBJ databases">
        <authorList>
            <consortium name="The Broad Institute Genome Sequencing Platform"/>
            <person name="Cuomo C."/>
            <person name="Litvintseva A."/>
            <person name="Chen Y."/>
            <person name="Heitman J."/>
            <person name="Sun S."/>
            <person name="Springer D."/>
            <person name="Dromer F."/>
            <person name="Young S.K."/>
            <person name="Zeng Q."/>
            <person name="Gargeya S."/>
            <person name="Fitzgerald M."/>
            <person name="Abouelleil A."/>
            <person name="Alvarado L."/>
            <person name="Berlin A.M."/>
            <person name="Chapman S.B."/>
            <person name="Dewar J."/>
            <person name="Goldberg J."/>
            <person name="Griggs A."/>
            <person name="Gujja S."/>
            <person name="Hansen M."/>
            <person name="Howarth C."/>
            <person name="Imamovic A."/>
            <person name="Larimer J."/>
            <person name="McCowan C."/>
            <person name="Murphy C."/>
            <person name="Pearson M."/>
            <person name="Priest M."/>
            <person name="Roberts A."/>
            <person name="Saif S."/>
            <person name="Shea T."/>
            <person name="Sykes S."/>
            <person name="Wortman J."/>
            <person name="Nusbaum C."/>
            <person name="Birren B."/>
        </authorList>
    </citation>
    <scope>NUCLEOTIDE SEQUENCE</scope>
    <source>
        <strain evidence="8">CBS 10117</strain>
    </source>
</reference>
<dbReference type="InterPro" id="IPR033121">
    <property type="entry name" value="PEPTIDASE_A1"/>
</dbReference>
<gene>
    <name evidence="7" type="ORF">I303_04899</name>
    <name evidence="8" type="ORF">I303_104122</name>
</gene>
<feature type="domain" description="Peptidase A1" evidence="6">
    <location>
        <begin position="68"/>
        <end position="471"/>
    </location>
</feature>
<name>A0A1A6A674_9TREE</name>
<evidence type="ECO:0000256" key="1">
    <source>
        <dbReference type="ARBA" id="ARBA00007447"/>
    </source>
</evidence>
<evidence type="ECO:0000256" key="3">
    <source>
        <dbReference type="PIRSR" id="PIRSR601461-1"/>
    </source>
</evidence>
<dbReference type="CDD" id="cd05471">
    <property type="entry name" value="pepsin_like"/>
    <property type="match status" value="1"/>
</dbReference>
<dbReference type="InterPro" id="IPR001461">
    <property type="entry name" value="Aspartic_peptidase_A1"/>
</dbReference>
<dbReference type="RefSeq" id="XP_018263405.1">
    <property type="nucleotide sequence ID" value="XM_018408194.1"/>
</dbReference>
<dbReference type="AlphaFoldDB" id="A0A1A6A674"/>
<protein>
    <recommendedName>
        <fullName evidence="6">Peptidase A1 domain-containing protein</fullName>
    </recommendedName>
</protein>
<dbReference type="VEuPathDB" id="FungiDB:I303_04899"/>
<sequence length="476" mass="50596">MFSGLFIVCLLPTFISALPTHSKIPVSRNALPITRQVARPKSMVKRWSGGEIGGLNVSMDGAPLLTAYTVPVDINGQIFELILDTGSADLWVPTTNFTCYNASEAIVPLSQCAFGGSYLNTSSLLPLSDDIGPHHFNQTYGSGDTIYGDAGLANVTIGGITVENQEIVAGAGGYWAHADGYNDGIIGFAGPLTEGMFAGSIGEASQDSAGRRVFYENWIMRAVREKAFEPYFSLTLNRPTQQQEMSTNATKDLGQLTLGGLPDIPLTNTTVTVPNLNTPLPKKIAPASSEGNTTTTSDAINATVITNVSECYIPQNCTVGQPQGAATWWAVPVTSWNFPGSEKLNSSAISDAVTILDSGTGLMTLSNDVAAGFAAAFEPPAVFNSTYSFYEVECNATIPDFSVTIANVTFTVDKKDLIFAGFSEFLEPGKCASSIVGSAAIDDLQLNLLGDRFLANVVATHNLETQEITITQRQSY</sequence>
<evidence type="ECO:0000313" key="7">
    <source>
        <dbReference type="EMBL" id="OBR85563.1"/>
    </source>
</evidence>
<dbReference type="Proteomes" id="UP000078595">
    <property type="component" value="Chromosome 5"/>
</dbReference>
<evidence type="ECO:0000259" key="6">
    <source>
        <dbReference type="PROSITE" id="PS51767"/>
    </source>
</evidence>
<evidence type="ECO:0000256" key="2">
    <source>
        <dbReference type="ARBA" id="ARBA00022750"/>
    </source>
</evidence>
<keyword evidence="4" id="KW-0378">Hydrolase</keyword>
<dbReference type="InterPro" id="IPR021109">
    <property type="entry name" value="Peptidase_aspartic_dom_sf"/>
</dbReference>
<organism evidence="7">
    <name type="scientific">Kwoniella dejecticola CBS 10117</name>
    <dbReference type="NCBI Taxonomy" id="1296121"/>
    <lineage>
        <taxon>Eukaryota</taxon>
        <taxon>Fungi</taxon>
        <taxon>Dikarya</taxon>
        <taxon>Basidiomycota</taxon>
        <taxon>Agaricomycotina</taxon>
        <taxon>Tremellomycetes</taxon>
        <taxon>Tremellales</taxon>
        <taxon>Cryptococcaceae</taxon>
        <taxon>Kwoniella</taxon>
    </lineage>
</organism>
<reference evidence="7" key="1">
    <citation type="submission" date="2013-07" db="EMBL/GenBank/DDBJ databases">
        <title>The Genome Sequence of Cryptococcus dejecticola CBS10117.</title>
        <authorList>
            <consortium name="The Broad Institute Genome Sequencing Platform"/>
            <person name="Cuomo C."/>
            <person name="Litvintseva A."/>
            <person name="Chen Y."/>
            <person name="Heitman J."/>
            <person name="Sun S."/>
            <person name="Springer D."/>
            <person name="Dromer F."/>
            <person name="Young S.K."/>
            <person name="Zeng Q."/>
            <person name="Gargeya S."/>
            <person name="Fitzgerald M."/>
            <person name="Abouelleil A."/>
            <person name="Alvarado L."/>
            <person name="Berlin A.M."/>
            <person name="Chapman S.B."/>
            <person name="Dewar J."/>
            <person name="Goldberg J."/>
            <person name="Griggs A."/>
            <person name="Gujja S."/>
            <person name="Hansen M."/>
            <person name="Howarth C."/>
            <person name="Imamovic A."/>
            <person name="Larimer J."/>
            <person name="McCowan C."/>
            <person name="Murphy C."/>
            <person name="Pearson M."/>
            <person name="Priest M."/>
            <person name="Roberts A."/>
            <person name="Saif S."/>
            <person name="Shea T."/>
            <person name="Sykes S."/>
            <person name="Wortman J."/>
            <person name="Nusbaum C."/>
            <person name="Birren B."/>
        </authorList>
    </citation>
    <scope>NUCLEOTIDE SEQUENCE [LARGE SCALE GENOMIC DNA]</scope>
    <source>
        <strain evidence="7">CBS 10117</strain>
    </source>
</reference>
<feature type="active site" evidence="3">
    <location>
        <position position="357"/>
    </location>
</feature>
<keyword evidence="5" id="KW-0732">Signal</keyword>
<dbReference type="SUPFAM" id="SSF50630">
    <property type="entry name" value="Acid proteases"/>
    <property type="match status" value="1"/>
</dbReference>
<dbReference type="EMBL" id="KI894031">
    <property type="protein sequence ID" value="OBR85563.1"/>
    <property type="molecule type" value="Genomic_DNA"/>
</dbReference>
<feature type="signal peptide" evidence="5">
    <location>
        <begin position="1"/>
        <end position="17"/>
    </location>
</feature>
<feature type="active site" evidence="3">
    <location>
        <position position="84"/>
    </location>
</feature>
<reference evidence="8" key="3">
    <citation type="submission" date="2024-02" db="EMBL/GenBank/DDBJ databases">
        <title>Comparative genomics of Cryptococcus and Kwoniella reveals pathogenesis evolution and contrasting modes of karyotype evolution via chromosome fusion or intercentromeric recombination.</title>
        <authorList>
            <person name="Coelho M.A."/>
            <person name="David-Palma M."/>
            <person name="Shea T."/>
            <person name="Bowers K."/>
            <person name="McGinley-Smith S."/>
            <person name="Mohammad A.W."/>
            <person name="Gnirke A."/>
            <person name="Yurkov A.M."/>
            <person name="Nowrousian M."/>
            <person name="Sun S."/>
            <person name="Cuomo C.A."/>
            <person name="Heitman J."/>
        </authorList>
    </citation>
    <scope>NUCLEOTIDE SEQUENCE</scope>
    <source>
        <strain evidence="8">CBS 10117</strain>
    </source>
</reference>
<evidence type="ECO:0000313" key="9">
    <source>
        <dbReference type="Proteomes" id="UP000078595"/>
    </source>
</evidence>
<dbReference type="PRINTS" id="PR00792">
    <property type="entry name" value="PEPSIN"/>
</dbReference>
<dbReference type="OrthoDB" id="15189at2759"/>
<dbReference type="KEGG" id="kdj:28968598"/>
<dbReference type="GeneID" id="28968598"/>
<keyword evidence="9" id="KW-1185">Reference proteome</keyword>
<evidence type="ECO:0000256" key="5">
    <source>
        <dbReference type="SAM" id="SignalP"/>
    </source>
</evidence>
<dbReference type="InterPro" id="IPR001969">
    <property type="entry name" value="Aspartic_peptidase_AS"/>
</dbReference>
<dbReference type="InterPro" id="IPR034164">
    <property type="entry name" value="Pepsin-like_dom"/>
</dbReference>
<evidence type="ECO:0000313" key="8">
    <source>
        <dbReference type="EMBL" id="WWC61538.1"/>
    </source>
</evidence>
<keyword evidence="2 4" id="KW-0064">Aspartyl protease</keyword>
<dbReference type="PROSITE" id="PS00141">
    <property type="entry name" value="ASP_PROTEASE"/>
    <property type="match status" value="1"/>
</dbReference>
<dbReference type="EMBL" id="CP144534">
    <property type="protein sequence ID" value="WWC61538.1"/>
    <property type="molecule type" value="Genomic_DNA"/>
</dbReference>
<dbReference type="GO" id="GO:0006508">
    <property type="term" value="P:proteolysis"/>
    <property type="evidence" value="ECO:0007669"/>
    <property type="project" value="UniProtKB-KW"/>
</dbReference>
<dbReference type="GO" id="GO:0000324">
    <property type="term" value="C:fungal-type vacuole"/>
    <property type="evidence" value="ECO:0007669"/>
    <property type="project" value="TreeGrafter"/>
</dbReference>